<dbReference type="EMBL" id="BAAAUD010000013">
    <property type="protein sequence ID" value="GAA2930063.1"/>
    <property type="molecule type" value="Genomic_DNA"/>
</dbReference>
<name>A0ABN3WW76_9ACTN</name>
<protein>
    <submittedName>
        <fullName evidence="2">Uncharacterized protein</fullName>
    </submittedName>
</protein>
<organism evidence="2 3">
    <name type="scientific">Streptomyces enissocaesilis</name>
    <dbReference type="NCBI Taxonomy" id="332589"/>
    <lineage>
        <taxon>Bacteria</taxon>
        <taxon>Bacillati</taxon>
        <taxon>Actinomycetota</taxon>
        <taxon>Actinomycetes</taxon>
        <taxon>Kitasatosporales</taxon>
        <taxon>Streptomycetaceae</taxon>
        <taxon>Streptomyces</taxon>
        <taxon>Streptomyces rochei group</taxon>
    </lineage>
</organism>
<dbReference type="RefSeq" id="WP_344492135.1">
    <property type="nucleotide sequence ID" value="NZ_BAAAUD010000013.1"/>
</dbReference>
<accession>A0ABN3WW76</accession>
<feature type="region of interest" description="Disordered" evidence="1">
    <location>
        <begin position="1"/>
        <end position="42"/>
    </location>
</feature>
<proteinExistence type="predicted"/>
<gene>
    <name evidence="2" type="ORF">GCM10010446_13380</name>
</gene>
<evidence type="ECO:0000313" key="2">
    <source>
        <dbReference type="EMBL" id="GAA2930063.1"/>
    </source>
</evidence>
<sequence>MLAETAQGHTTAAPATRPHGSQSALEKHTSAISDTLELPGNSGCTRRILASLRYPGI</sequence>
<evidence type="ECO:0000256" key="1">
    <source>
        <dbReference type="SAM" id="MobiDB-lite"/>
    </source>
</evidence>
<comment type="caution">
    <text evidence="2">The sequence shown here is derived from an EMBL/GenBank/DDBJ whole genome shotgun (WGS) entry which is preliminary data.</text>
</comment>
<keyword evidence="3" id="KW-1185">Reference proteome</keyword>
<dbReference type="Proteomes" id="UP001500403">
    <property type="component" value="Unassembled WGS sequence"/>
</dbReference>
<evidence type="ECO:0000313" key="3">
    <source>
        <dbReference type="Proteomes" id="UP001500403"/>
    </source>
</evidence>
<reference evidence="2 3" key="1">
    <citation type="journal article" date="2019" name="Int. J. Syst. Evol. Microbiol.">
        <title>The Global Catalogue of Microorganisms (GCM) 10K type strain sequencing project: providing services to taxonomists for standard genome sequencing and annotation.</title>
        <authorList>
            <consortium name="The Broad Institute Genomics Platform"/>
            <consortium name="The Broad Institute Genome Sequencing Center for Infectious Disease"/>
            <person name="Wu L."/>
            <person name="Ma J."/>
        </authorList>
    </citation>
    <scope>NUCLEOTIDE SEQUENCE [LARGE SCALE GENOMIC DNA]</scope>
    <source>
        <strain evidence="2 3">JCM 9088</strain>
    </source>
</reference>